<keyword evidence="1" id="KW-0479">Metal-binding</keyword>
<dbReference type="PANTHER" id="PTHR33542:SF3">
    <property type="entry name" value="SIROHYDROCHLORIN FERROCHELATASE, CHLOROPLASTIC"/>
    <property type="match status" value="1"/>
</dbReference>
<dbReference type="PANTHER" id="PTHR33542">
    <property type="entry name" value="SIROHYDROCHLORIN FERROCHELATASE, CHLOROPLASTIC"/>
    <property type="match status" value="1"/>
</dbReference>
<protein>
    <submittedName>
        <fullName evidence="3">Cobalamin biosynthesis protein CbiX</fullName>
    </submittedName>
</protein>
<keyword evidence="2" id="KW-0456">Lyase</keyword>
<proteinExistence type="predicted"/>
<evidence type="ECO:0000313" key="4">
    <source>
        <dbReference type="Proteomes" id="UP000606115"/>
    </source>
</evidence>
<dbReference type="RefSeq" id="WP_096254631.1">
    <property type="nucleotide sequence ID" value="NZ_BMKX01000014.1"/>
</dbReference>
<name>A0ABQ2DVC9_9MICC</name>
<dbReference type="Gene3D" id="3.40.50.1400">
    <property type="match status" value="2"/>
</dbReference>
<dbReference type="Proteomes" id="UP000606115">
    <property type="component" value="Unassembled WGS sequence"/>
</dbReference>
<evidence type="ECO:0000256" key="1">
    <source>
        <dbReference type="ARBA" id="ARBA00022723"/>
    </source>
</evidence>
<dbReference type="InterPro" id="IPR002762">
    <property type="entry name" value="CbiX-like"/>
</dbReference>
<evidence type="ECO:0000256" key="2">
    <source>
        <dbReference type="ARBA" id="ARBA00023239"/>
    </source>
</evidence>
<evidence type="ECO:0000313" key="3">
    <source>
        <dbReference type="EMBL" id="GGJ74149.1"/>
    </source>
</evidence>
<organism evidence="3 4">
    <name type="scientific">Glutamicibacter ardleyensis</name>
    <dbReference type="NCBI Taxonomy" id="225894"/>
    <lineage>
        <taxon>Bacteria</taxon>
        <taxon>Bacillati</taxon>
        <taxon>Actinomycetota</taxon>
        <taxon>Actinomycetes</taxon>
        <taxon>Micrococcales</taxon>
        <taxon>Micrococcaceae</taxon>
        <taxon>Glutamicibacter</taxon>
    </lineage>
</organism>
<sequence>MKKTHVLAASHGTDNLRGQQLIHDLRTQLEELARSEIHTELVWHEAYVDVQQPQLAQVLASLPEGEAAVVLPLLVADGVHTTQDIAQAVAARQNTVAASPLGALPELAYLLSQRAMAQLEPNQKVLLAAAGTRLEQGQEQLRDLAAQISTHLGQEVQVTYCAGAKPLINELLSEELKPKTLVLSALLADGLFQTRLVSMGARITTSPLLPDVMIAKCFLIRLQVALKQSS</sequence>
<dbReference type="GeneID" id="303305963"/>
<dbReference type="EMBL" id="BMKX01000014">
    <property type="protein sequence ID" value="GGJ74149.1"/>
    <property type="molecule type" value="Genomic_DNA"/>
</dbReference>
<dbReference type="Pfam" id="PF01903">
    <property type="entry name" value="CbiX"/>
    <property type="match status" value="1"/>
</dbReference>
<reference evidence="4" key="1">
    <citation type="journal article" date="2019" name="Int. J. Syst. Evol. Microbiol.">
        <title>The Global Catalogue of Microorganisms (GCM) 10K type strain sequencing project: providing services to taxonomists for standard genome sequencing and annotation.</title>
        <authorList>
            <consortium name="The Broad Institute Genomics Platform"/>
            <consortium name="The Broad Institute Genome Sequencing Center for Infectious Disease"/>
            <person name="Wu L."/>
            <person name="Ma J."/>
        </authorList>
    </citation>
    <scope>NUCLEOTIDE SEQUENCE [LARGE SCALE GENOMIC DNA]</scope>
    <source>
        <strain evidence="4">CGMCC 1.3685</strain>
    </source>
</reference>
<gene>
    <name evidence="3" type="ORF">GCM10007173_36390</name>
</gene>
<keyword evidence="4" id="KW-1185">Reference proteome</keyword>
<dbReference type="SUPFAM" id="SSF53800">
    <property type="entry name" value="Chelatase"/>
    <property type="match status" value="1"/>
</dbReference>
<comment type="caution">
    <text evidence="3">The sequence shown here is derived from an EMBL/GenBank/DDBJ whole genome shotgun (WGS) entry which is preliminary data.</text>
</comment>
<accession>A0ABQ2DVC9</accession>
<dbReference type="InterPro" id="IPR050963">
    <property type="entry name" value="Sirohydro_Cobaltochel/CbiX"/>
</dbReference>